<dbReference type="OrthoDB" id="9784896at2"/>
<dbReference type="SUPFAM" id="SSF52833">
    <property type="entry name" value="Thioredoxin-like"/>
    <property type="match status" value="1"/>
</dbReference>
<dbReference type="PANTHER" id="PTHR35891:SF2">
    <property type="entry name" value="THIOL:DISULFIDE INTERCHANGE PROTEIN DSBA"/>
    <property type="match status" value="1"/>
</dbReference>
<keyword evidence="1 4" id="KW-0732">Signal</keyword>
<gene>
    <name evidence="6" type="ORF">DFR29_12219</name>
</gene>
<keyword evidence="2" id="KW-0574">Periplasm</keyword>
<evidence type="ECO:0000259" key="5">
    <source>
        <dbReference type="Pfam" id="PF13462"/>
    </source>
</evidence>
<dbReference type="InterPro" id="IPR012336">
    <property type="entry name" value="Thioredoxin-like_fold"/>
</dbReference>
<dbReference type="Gene3D" id="3.40.30.10">
    <property type="entry name" value="Glutaredoxin"/>
    <property type="match status" value="1"/>
</dbReference>
<keyword evidence="7" id="KW-1185">Reference proteome</keyword>
<feature type="signal peptide" evidence="4">
    <location>
        <begin position="1"/>
        <end position="20"/>
    </location>
</feature>
<evidence type="ECO:0000256" key="4">
    <source>
        <dbReference type="SAM" id="SignalP"/>
    </source>
</evidence>
<comment type="subcellular location">
    <subcellularLocation>
        <location evidence="2">Periplasm</location>
    </subcellularLocation>
</comment>
<dbReference type="InterPro" id="IPR023205">
    <property type="entry name" value="DsbA/DsbL"/>
</dbReference>
<protein>
    <recommendedName>
        <fullName evidence="2">Thiol:disulfide interchange protein</fullName>
    </recommendedName>
</protein>
<dbReference type="CDD" id="cd03019">
    <property type="entry name" value="DsbA_DsbA"/>
    <property type="match status" value="1"/>
</dbReference>
<evidence type="ECO:0000313" key="7">
    <source>
        <dbReference type="Proteomes" id="UP000295293"/>
    </source>
</evidence>
<dbReference type="PIRSF" id="PIRSF001488">
    <property type="entry name" value="Tdi_protein"/>
    <property type="match status" value="1"/>
</dbReference>
<reference evidence="6 7" key="1">
    <citation type="submission" date="2019-03" db="EMBL/GenBank/DDBJ databases">
        <title>Genomic Encyclopedia of Type Strains, Phase IV (KMG-IV): sequencing the most valuable type-strain genomes for metagenomic binning, comparative biology and taxonomic classification.</title>
        <authorList>
            <person name="Goeker M."/>
        </authorList>
    </citation>
    <scope>NUCLEOTIDE SEQUENCE [LARGE SCALE GENOMIC DNA]</scope>
    <source>
        <strain evidence="6 7">DSM 21667</strain>
    </source>
</reference>
<feature type="chain" id="PRO_5021034438" description="Thiol:disulfide interchange protein" evidence="4">
    <location>
        <begin position="21"/>
        <end position="222"/>
    </location>
</feature>
<evidence type="ECO:0000313" key="6">
    <source>
        <dbReference type="EMBL" id="TDR38219.1"/>
    </source>
</evidence>
<feature type="domain" description="Thioredoxin-like fold" evidence="5">
    <location>
        <begin position="45"/>
        <end position="195"/>
    </location>
</feature>
<dbReference type="InterPro" id="IPR036249">
    <property type="entry name" value="Thioredoxin-like_sf"/>
</dbReference>
<feature type="disulfide bond" description="Redox-active" evidence="3">
    <location>
        <begin position="56"/>
        <end position="59"/>
    </location>
</feature>
<evidence type="ECO:0000256" key="1">
    <source>
        <dbReference type="ARBA" id="ARBA00022729"/>
    </source>
</evidence>
<dbReference type="RefSeq" id="WP_133821562.1">
    <property type="nucleotide sequence ID" value="NZ_SNZH01000022.1"/>
</dbReference>
<dbReference type="InterPro" id="IPR050824">
    <property type="entry name" value="Thiol_disulfide_DsbA"/>
</dbReference>
<organism evidence="6 7">
    <name type="scientific">Tahibacter aquaticus</name>
    <dbReference type="NCBI Taxonomy" id="520092"/>
    <lineage>
        <taxon>Bacteria</taxon>
        <taxon>Pseudomonadati</taxon>
        <taxon>Pseudomonadota</taxon>
        <taxon>Gammaproteobacteria</taxon>
        <taxon>Lysobacterales</taxon>
        <taxon>Rhodanobacteraceae</taxon>
        <taxon>Tahibacter</taxon>
    </lineage>
</organism>
<comment type="caution">
    <text evidence="6">The sequence shown here is derived from an EMBL/GenBank/DDBJ whole genome shotgun (WGS) entry which is preliminary data.</text>
</comment>
<evidence type="ECO:0000256" key="2">
    <source>
        <dbReference type="PIRNR" id="PIRNR001488"/>
    </source>
</evidence>
<evidence type="ECO:0000256" key="3">
    <source>
        <dbReference type="PIRSR" id="PIRSR001488-1"/>
    </source>
</evidence>
<keyword evidence="2" id="KW-1015">Disulfide bond</keyword>
<sequence length="222" mass="23785">MFQRLALAAFGLVAASVVSAQDGQWKEGTHYFKIEPPLPTAQADKVEVTEVFSYGCPACSSAAPKVAQLKAKLPANAVMTYVPAAWNAAEQWPLFQRAYFTAQALGVADKAHDDMFKAIWGGGPLAVVVNGKVKTPAPTIDDVAAFYEKYGSKAADFTATASSFAINTKMKRADGFIKSAQVESTPTIVVNGKYRLDGRSAGSWENVEAIVLYLVKQESAPK</sequence>
<dbReference type="PANTHER" id="PTHR35891">
    <property type="entry name" value="THIOL:DISULFIDE INTERCHANGE PROTEIN DSBA"/>
    <property type="match status" value="1"/>
</dbReference>
<dbReference type="AlphaFoldDB" id="A0A4R6YLS8"/>
<dbReference type="EMBL" id="SNZH01000022">
    <property type="protein sequence ID" value="TDR38219.1"/>
    <property type="molecule type" value="Genomic_DNA"/>
</dbReference>
<accession>A0A4R6YLS8</accession>
<name>A0A4R6YLS8_9GAMM</name>
<dbReference type="GO" id="GO:0042597">
    <property type="term" value="C:periplasmic space"/>
    <property type="evidence" value="ECO:0007669"/>
    <property type="project" value="UniProtKB-SubCell"/>
</dbReference>
<comment type="similarity">
    <text evidence="2">Belongs to the thioredoxin family.</text>
</comment>
<dbReference type="Proteomes" id="UP000295293">
    <property type="component" value="Unassembled WGS sequence"/>
</dbReference>
<dbReference type="Pfam" id="PF13462">
    <property type="entry name" value="Thioredoxin_4"/>
    <property type="match status" value="1"/>
</dbReference>
<proteinExistence type="inferred from homology"/>